<dbReference type="AlphaFoldDB" id="A0A8B8IIJ5"/>
<gene>
    <name evidence="4" type="primary">LOC113400735</name>
</gene>
<evidence type="ECO:0000313" key="3">
    <source>
        <dbReference type="Proteomes" id="UP001652626"/>
    </source>
</evidence>
<keyword evidence="3" id="KW-1185">Reference proteome</keyword>
<dbReference type="PROSITE" id="PS51029">
    <property type="entry name" value="MADF"/>
    <property type="match status" value="1"/>
</dbReference>
<dbReference type="PANTHER" id="PTHR21505:SF8">
    <property type="entry name" value="DPT-YFP REPRESSOR BY OVEREXPRESSION, ISOFORM D-RELATED"/>
    <property type="match status" value="1"/>
</dbReference>
<protein>
    <submittedName>
        <fullName evidence="4">Uncharacterized protein LOC113400735</fullName>
    </submittedName>
</protein>
<dbReference type="RefSeq" id="XP_026496167.2">
    <property type="nucleotide sequence ID" value="XM_026640382.2"/>
</dbReference>
<feature type="region of interest" description="Disordered" evidence="1">
    <location>
        <begin position="166"/>
        <end position="185"/>
    </location>
</feature>
<dbReference type="Proteomes" id="UP001652626">
    <property type="component" value="Chromosome 7"/>
</dbReference>
<dbReference type="InterPro" id="IPR006578">
    <property type="entry name" value="MADF-dom"/>
</dbReference>
<dbReference type="SMART" id="SM00595">
    <property type="entry name" value="MADF"/>
    <property type="match status" value="1"/>
</dbReference>
<evidence type="ECO:0000256" key="1">
    <source>
        <dbReference type="SAM" id="MobiDB-lite"/>
    </source>
</evidence>
<name>A0A8B8IIJ5_VANTA</name>
<organism evidence="3 4">
    <name type="scientific">Vanessa tameamea</name>
    <name type="common">Kamehameha butterfly</name>
    <dbReference type="NCBI Taxonomy" id="334116"/>
    <lineage>
        <taxon>Eukaryota</taxon>
        <taxon>Metazoa</taxon>
        <taxon>Ecdysozoa</taxon>
        <taxon>Arthropoda</taxon>
        <taxon>Hexapoda</taxon>
        <taxon>Insecta</taxon>
        <taxon>Pterygota</taxon>
        <taxon>Neoptera</taxon>
        <taxon>Endopterygota</taxon>
        <taxon>Lepidoptera</taxon>
        <taxon>Glossata</taxon>
        <taxon>Ditrysia</taxon>
        <taxon>Papilionoidea</taxon>
        <taxon>Nymphalidae</taxon>
        <taxon>Nymphalinae</taxon>
        <taxon>Vanessa</taxon>
    </lineage>
</organism>
<sequence length="309" mass="35336">MDESVTSLASRPVSVNTPPPLISYSLKQEVDYDTPELEEEINPLEQDELITIDQEDDCNSLEPEKDFILTFETLPVLWDTKNPHYTNKYRRNKALAKLVPILKKTKPIATIQDVKKKINSIRSNYRRELRKIIASQQPGVKEGDVYRPKIWYFPYLNFLRKLEQRQSSAHQNEDDPDDEKSQRLHEISQVGTSFSSVIIPETTSSRIKKRTSRGQLIDVPSPSLPKLCNESCQPKKISNHIVLEWADILEKLDPLQRLYAKKAINDVLFEAELGNLHKHSVKINEPIPNFTLSSPQSSSVKSPPSPTSP</sequence>
<feature type="domain" description="MADF" evidence="2">
    <location>
        <begin position="66"/>
        <end position="164"/>
    </location>
</feature>
<dbReference type="OrthoDB" id="6617753at2759"/>
<reference evidence="4" key="1">
    <citation type="submission" date="2025-08" db="UniProtKB">
        <authorList>
            <consortium name="RefSeq"/>
        </authorList>
    </citation>
    <scope>IDENTIFICATION</scope>
    <source>
        <tissue evidence="4">Whole body</tissue>
    </source>
</reference>
<dbReference type="GeneID" id="113400735"/>
<accession>A0A8B8IIJ5</accession>
<proteinExistence type="predicted"/>
<dbReference type="PANTHER" id="PTHR21505">
    <property type="entry name" value="MADF DOMAIN-CONTAINING PROTEIN-RELATED"/>
    <property type="match status" value="1"/>
</dbReference>
<dbReference type="OMA" id="YVRYEEP"/>
<evidence type="ECO:0000313" key="4">
    <source>
        <dbReference type="RefSeq" id="XP_026496167.2"/>
    </source>
</evidence>
<evidence type="ECO:0000259" key="2">
    <source>
        <dbReference type="PROSITE" id="PS51029"/>
    </source>
</evidence>
<dbReference type="Pfam" id="PF10545">
    <property type="entry name" value="MADF_DNA_bdg"/>
    <property type="match status" value="1"/>
</dbReference>
<feature type="compositionally biased region" description="Low complexity" evidence="1">
    <location>
        <begin position="293"/>
        <end position="302"/>
    </location>
</feature>
<feature type="region of interest" description="Disordered" evidence="1">
    <location>
        <begin position="287"/>
        <end position="309"/>
    </location>
</feature>